<feature type="non-terminal residue" evidence="4">
    <location>
        <position position="1"/>
    </location>
</feature>
<proteinExistence type="predicted"/>
<gene>
    <name evidence="4" type="ORF">JKP88DRAFT_266299</name>
</gene>
<name>A0A835ZJ99_9STRA</name>
<dbReference type="EMBL" id="JAFCMP010000009">
    <property type="protein sequence ID" value="KAG5192245.1"/>
    <property type="molecule type" value="Genomic_DNA"/>
</dbReference>
<evidence type="ECO:0000259" key="3">
    <source>
        <dbReference type="PROSITE" id="PS50102"/>
    </source>
</evidence>
<feature type="region of interest" description="Disordered" evidence="2">
    <location>
        <begin position="67"/>
        <end position="104"/>
    </location>
</feature>
<comment type="caution">
    <text evidence="4">The sequence shown here is derived from an EMBL/GenBank/DDBJ whole genome shotgun (WGS) entry which is preliminary data.</text>
</comment>
<dbReference type="GO" id="GO:0003729">
    <property type="term" value="F:mRNA binding"/>
    <property type="evidence" value="ECO:0007669"/>
    <property type="project" value="TreeGrafter"/>
</dbReference>
<feature type="domain" description="RRM" evidence="3">
    <location>
        <begin position="4"/>
        <end position="77"/>
    </location>
</feature>
<dbReference type="SMART" id="SM00360">
    <property type="entry name" value="RRM"/>
    <property type="match status" value="3"/>
</dbReference>
<dbReference type="InterPro" id="IPR035979">
    <property type="entry name" value="RBD_domain_sf"/>
</dbReference>
<accession>A0A835ZJ99</accession>
<feature type="compositionally biased region" description="Basic and acidic residues" evidence="2">
    <location>
        <begin position="81"/>
        <end position="91"/>
    </location>
</feature>
<feature type="domain" description="RRM" evidence="3">
    <location>
        <begin position="229"/>
        <end position="311"/>
    </location>
</feature>
<evidence type="ECO:0000313" key="4">
    <source>
        <dbReference type="EMBL" id="KAG5192245.1"/>
    </source>
</evidence>
<evidence type="ECO:0000256" key="2">
    <source>
        <dbReference type="SAM" id="MobiDB-lite"/>
    </source>
</evidence>
<dbReference type="InterPro" id="IPR000504">
    <property type="entry name" value="RRM_dom"/>
</dbReference>
<evidence type="ECO:0000256" key="1">
    <source>
        <dbReference type="PROSITE-ProRule" id="PRU00176"/>
    </source>
</evidence>
<evidence type="ECO:0000313" key="5">
    <source>
        <dbReference type="Proteomes" id="UP000664859"/>
    </source>
</evidence>
<dbReference type="SUPFAM" id="SSF54928">
    <property type="entry name" value="RNA-binding domain, RBD"/>
    <property type="match status" value="3"/>
</dbReference>
<dbReference type="Gene3D" id="3.30.70.330">
    <property type="match status" value="3"/>
</dbReference>
<dbReference type="InterPro" id="IPR039539">
    <property type="entry name" value="Ras_GTPase_bind_prot"/>
</dbReference>
<dbReference type="PROSITE" id="PS50102">
    <property type="entry name" value="RRM"/>
    <property type="match status" value="3"/>
</dbReference>
<sequence length="312" mass="32558">MATRSVYLKGSPSNVEESAVRRALEPFGAVSSVTIPDDRPFCFAEFETEDAAQAVCAAGSVTVDGHDATVELRRGSSSRRGGGDRAPRGEGRGAPQRAPEGTSHSIYIPAVDDAATREDLLTAFAPFGTVISSQFRTSVQGRKYAFVEFESADVVSAIKSGGPYTICGQPVEVEERHSVQRHRAPRKEGGGGNANGRANGAYAKEGGGGGGGRPARTQGRLATPPKMENSVYVKGFAAEGATEDVIRGAFEAYGKIQSVILRIKPTEEGDVRAWAFVEFVEPEAVAGAVGAAAAEGVDVAGHAVTVEARTSE</sequence>
<dbReference type="GO" id="GO:1990904">
    <property type="term" value="C:ribonucleoprotein complex"/>
    <property type="evidence" value="ECO:0007669"/>
    <property type="project" value="TreeGrafter"/>
</dbReference>
<dbReference type="GO" id="GO:0005829">
    <property type="term" value="C:cytosol"/>
    <property type="evidence" value="ECO:0007669"/>
    <property type="project" value="TreeGrafter"/>
</dbReference>
<feature type="region of interest" description="Disordered" evidence="2">
    <location>
        <begin position="175"/>
        <end position="216"/>
    </location>
</feature>
<protein>
    <submittedName>
        <fullName evidence="4">Polyadenylate binding protein</fullName>
    </submittedName>
</protein>
<dbReference type="Pfam" id="PF00076">
    <property type="entry name" value="RRM_1"/>
    <property type="match status" value="3"/>
</dbReference>
<keyword evidence="5" id="KW-1185">Reference proteome</keyword>
<dbReference type="PANTHER" id="PTHR10693">
    <property type="entry name" value="RAS GTPASE-ACTIVATING PROTEIN-BINDING PROTEIN"/>
    <property type="match status" value="1"/>
</dbReference>
<dbReference type="InterPro" id="IPR012677">
    <property type="entry name" value="Nucleotide-bd_a/b_plait_sf"/>
</dbReference>
<dbReference type="Proteomes" id="UP000664859">
    <property type="component" value="Unassembled WGS sequence"/>
</dbReference>
<reference evidence="4" key="1">
    <citation type="submission" date="2021-02" db="EMBL/GenBank/DDBJ databases">
        <title>First Annotated Genome of the Yellow-green Alga Tribonema minus.</title>
        <authorList>
            <person name="Mahan K.M."/>
        </authorList>
    </citation>
    <scope>NUCLEOTIDE SEQUENCE</scope>
    <source>
        <strain evidence="4">UTEX B ZZ1240</strain>
    </source>
</reference>
<feature type="domain" description="RRM" evidence="3">
    <location>
        <begin position="104"/>
        <end position="178"/>
    </location>
</feature>
<dbReference type="CDD" id="cd00590">
    <property type="entry name" value="RRM_SF"/>
    <property type="match status" value="3"/>
</dbReference>
<dbReference type="PANTHER" id="PTHR10693:SF20">
    <property type="entry name" value="AT27578P"/>
    <property type="match status" value="1"/>
</dbReference>
<keyword evidence="1" id="KW-0694">RNA-binding</keyword>
<dbReference type="OrthoDB" id="446113at2759"/>
<organism evidence="4 5">
    <name type="scientific">Tribonema minus</name>
    <dbReference type="NCBI Taxonomy" id="303371"/>
    <lineage>
        <taxon>Eukaryota</taxon>
        <taxon>Sar</taxon>
        <taxon>Stramenopiles</taxon>
        <taxon>Ochrophyta</taxon>
        <taxon>PX clade</taxon>
        <taxon>Xanthophyceae</taxon>
        <taxon>Tribonematales</taxon>
        <taxon>Tribonemataceae</taxon>
        <taxon>Tribonema</taxon>
    </lineage>
</organism>
<dbReference type="AlphaFoldDB" id="A0A835ZJ99"/>